<evidence type="ECO:0008006" key="4">
    <source>
        <dbReference type="Google" id="ProtNLM"/>
    </source>
</evidence>
<dbReference type="InterPro" id="IPR058093">
    <property type="entry name" value="LA_2272-like"/>
</dbReference>
<dbReference type="Proteomes" id="UP000031278">
    <property type="component" value="Unassembled WGS sequence"/>
</dbReference>
<feature type="chain" id="PRO_5002146286" description="PhaC PHA synthase" evidence="1">
    <location>
        <begin position="21"/>
        <end position="177"/>
    </location>
</feature>
<organism evidence="2 3">
    <name type="scientific">Photobacterium gaetbulicola</name>
    <dbReference type="NCBI Taxonomy" id="1295392"/>
    <lineage>
        <taxon>Bacteria</taxon>
        <taxon>Pseudomonadati</taxon>
        <taxon>Pseudomonadota</taxon>
        <taxon>Gammaproteobacteria</taxon>
        <taxon>Vibrionales</taxon>
        <taxon>Vibrionaceae</taxon>
        <taxon>Photobacterium</taxon>
    </lineage>
</organism>
<name>A0A0B9G295_9GAMM</name>
<reference evidence="2 3" key="1">
    <citation type="submission" date="2014-12" db="EMBL/GenBank/DDBJ databases">
        <title>Genome sequencing of Photobacterium gaetbulicola AD005a.</title>
        <authorList>
            <person name="Adrian T.G.S."/>
            <person name="Chan K.G."/>
        </authorList>
    </citation>
    <scope>NUCLEOTIDE SEQUENCE [LARGE SCALE GENOMIC DNA]</scope>
    <source>
        <strain evidence="2 3">AD005a</strain>
    </source>
</reference>
<dbReference type="RefSeq" id="WP_039464119.1">
    <property type="nucleotide sequence ID" value="NZ_JWLZ01000171.1"/>
</dbReference>
<proteinExistence type="predicted"/>
<dbReference type="EMBL" id="JWLZ01000171">
    <property type="protein sequence ID" value="KHT62784.1"/>
    <property type="molecule type" value="Genomic_DNA"/>
</dbReference>
<evidence type="ECO:0000256" key="1">
    <source>
        <dbReference type="SAM" id="SignalP"/>
    </source>
</evidence>
<accession>A0A0B9G295</accession>
<gene>
    <name evidence="2" type="ORF">RJ45_15680</name>
</gene>
<sequence length="177" mass="18551">MKKTLVSLALAAVVASPAFANQPVQLSVPGNNLPDGNVHGFRASLLYGQTPSVTGFQLPMLGLAESQTFKGLSFGILFGANRVTGDSTGVKFGLANWNDNTAAGADIGFANYTGSQFTGLQFGALNYAGSLNGLQLGFINATDRIEKGVQIGLINYDKSGTFISKDIPVFPIINARF</sequence>
<dbReference type="AlphaFoldDB" id="A0A0B9G295"/>
<feature type="signal peptide" evidence="1">
    <location>
        <begin position="1"/>
        <end position="20"/>
    </location>
</feature>
<evidence type="ECO:0000313" key="2">
    <source>
        <dbReference type="EMBL" id="KHT62784.1"/>
    </source>
</evidence>
<protein>
    <recommendedName>
        <fullName evidence="4">PhaC PHA synthase</fullName>
    </recommendedName>
</protein>
<evidence type="ECO:0000313" key="3">
    <source>
        <dbReference type="Proteomes" id="UP000031278"/>
    </source>
</evidence>
<comment type="caution">
    <text evidence="2">The sequence shown here is derived from an EMBL/GenBank/DDBJ whole genome shotgun (WGS) entry which is preliminary data.</text>
</comment>
<dbReference type="NCBIfam" id="NF047436">
    <property type="entry name" value="LA_2272_repeat"/>
    <property type="match status" value="1"/>
</dbReference>
<keyword evidence="1" id="KW-0732">Signal</keyword>